<dbReference type="EMBL" id="RKQG01000001">
    <property type="protein sequence ID" value="RPE36415.1"/>
    <property type="molecule type" value="Genomic_DNA"/>
</dbReference>
<dbReference type="Proteomes" id="UP000267408">
    <property type="component" value="Unassembled WGS sequence"/>
</dbReference>
<sequence length="129" mass="13870">MDALHPRLLVADFPACFAFYDAVLPPLLGAHRVQGSAQGPYAHWDVGDQALLVLFDRAAMAAALGEEPAAPRGDAFVCRVADVDAAYALAVRSGGTAVRPPADRPEWGPTMRTAHLRDPEGRLLEFQSY</sequence>
<name>A0A3N4S0F1_9ACTN</name>
<feature type="domain" description="VOC" evidence="1">
    <location>
        <begin position="1"/>
        <end position="129"/>
    </location>
</feature>
<dbReference type="SUPFAM" id="SSF54593">
    <property type="entry name" value="Glyoxalase/Bleomycin resistance protein/Dihydroxybiphenyl dioxygenase"/>
    <property type="match status" value="1"/>
</dbReference>
<evidence type="ECO:0000313" key="4">
    <source>
        <dbReference type="Proteomes" id="UP000266906"/>
    </source>
</evidence>
<evidence type="ECO:0000259" key="1">
    <source>
        <dbReference type="PROSITE" id="PS51819"/>
    </source>
</evidence>
<proteinExistence type="predicted"/>
<dbReference type="PROSITE" id="PS51819">
    <property type="entry name" value="VOC"/>
    <property type="match status" value="1"/>
</dbReference>
<keyword evidence="3" id="KW-0456">Lyase</keyword>
<dbReference type="RefSeq" id="WP_030463727.1">
    <property type="nucleotide sequence ID" value="NZ_JBEYIY010000068.1"/>
</dbReference>
<dbReference type="EMBL" id="RJVJ01000001">
    <property type="protein sequence ID" value="ROR46042.1"/>
    <property type="molecule type" value="Genomic_DNA"/>
</dbReference>
<comment type="caution">
    <text evidence="3">The sequence shown here is derived from an EMBL/GenBank/DDBJ whole genome shotgun (WGS) entry which is preliminary data.</text>
</comment>
<dbReference type="OrthoDB" id="9798201at2"/>
<dbReference type="InterPro" id="IPR004360">
    <property type="entry name" value="Glyas_Fos-R_dOase_dom"/>
</dbReference>
<accession>A0A3N4S0F1</accession>
<dbReference type="Gene3D" id="3.10.180.10">
    <property type="entry name" value="2,3-Dihydroxybiphenyl 1,2-Dioxygenase, domain 1"/>
    <property type="match status" value="1"/>
</dbReference>
<accession>A0A8G1XGI0</accession>
<reference evidence="4 5" key="1">
    <citation type="submission" date="2018-11" db="EMBL/GenBank/DDBJ databases">
        <title>Sequencing the genomes of 1000 actinobacteria strains.</title>
        <authorList>
            <person name="Klenk H.-P."/>
        </authorList>
    </citation>
    <scope>NUCLEOTIDE SEQUENCE [LARGE SCALE GENOMIC DNA]</scope>
    <source>
        <strain evidence="2 5">DSM 44780</strain>
        <strain evidence="3 4">DSM 44781</strain>
    </source>
</reference>
<evidence type="ECO:0000313" key="5">
    <source>
        <dbReference type="Proteomes" id="UP000267408"/>
    </source>
</evidence>
<dbReference type="AlphaFoldDB" id="A0A3N4S0F1"/>
<dbReference type="InterPro" id="IPR029068">
    <property type="entry name" value="Glyas_Bleomycin-R_OHBP_Dase"/>
</dbReference>
<evidence type="ECO:0000313" key="2">
    <source>
        <dbReference type="EMBL" id="ROR46042.1"/>
    </source>
</evidence>
<organism evidence="3 4">
    <name type="scientific">Kitasatospora cineracea</name>
    <dbReference type="NCBI Taxonomy" id="88074"/>
    <lineage>
        <taxon>Bacteria</taxon>
        <taxon>Bacillati</taxon>
        <taxon>Actinomycetota</taxon>
        <taxon>Actinomycetes</taxon>
        <taxon>Kitasatosporales</taxon>
        <taxon>Streptomycetaceae</taxon>
        <taxon>Kitasatospora</taxon>
    </lineage>
</organism>
<dbReference type="InterPro" id="IPR037523">
    <property type="entry name" value="VOC_core"/>
</dbReference>
<keyword evidence="4" id="KW-1185">Reference proteome</keyword>
<dbReference type="GO" id="GO:0016829">
    <property type="term" value="F:lyase activity"/>
    <property type="evidence" value="ECO:0007669"/>
    <property type="project" value="UniProtKB-KW"/>
</dbReference>
<gene>
    <name evidence="3" type="ORF">EDD38_4788</name>
    <name evidence="2" type="ORF">EDD39_4297</name>
</gene>
<evidence type="ECO:0000313" key="3">
    <source>
        <dbReference type="EMBL" id="RPE36415.1"/>
    </source>
</evidence>
<dbReference type="Proteomes" id="UP000266906">
    <property type="component" value="Unassembled WGS sequence"/>
</dbReference>
<dbReference type="Pfam" id="PF00903">
    <property type="entry name" value="Glyoxalase"/>
    <property type="match status" value="1"/>
</dbReference>
<protein>
    <submittedName>
        <fullName evidence="2 3">Enzyme related to lactoylglutathione lyase</fullName>
    </submittedName>
</protein>